<comment type="caution">
    <text evidence="1">The sequence shown here is derived from an EMBL/GenBank/DDBJ whole genome shotgun (WGS) entry which is preliminary data.</text>
</comment>
<proteinExistence type="predicted"/>
<dbReference type="EMBL" id="JACHMC010000001">
    <property type="protein sequence ID" value="MBB4883095.1"/>
    <property type="molecule type" value="Genomic_DNA"/>
</dbReference>
<dbReference type="RefSeq" id="WP_135028331.1">
    <property type="nucleotide sequence ID" value="NZ_BMLA01000001.1"/>
</dbReference>
<gene>
    <name evidence="1" type="ORF">BJ976_001446</name>
</gene>
<dbReference type="Proteomes" id="UP000560081">
    <property type="component" value="Unassembled WGS sequence"/>
</dbReference>
<organism evidence="1 2">
    <name type="scientific">Micrococcus flavus</name>
    <dbReference type="NCBI Taxonomy" id="384602"/>
    <lineage>
        <taxon>Bacteria</taxon>
        <taxon>Bacillati</taxon>
        <taxon>Actinomycetota</taxon>
        <taxon>Actinomycetes</taxon>
        <taxon>Micrococcales</taxon>
        <taxon>Micrococcaceae</taxon>
        <taxon>Micrococcus</taxon>
    </lineage>
</organism>
<reference evidence="1 2" key="1">
    <citation type="submission" date="2020-08" db="EMBL/GenBank/DDBJ databases">
        <title>Sequencing the genomes of 1000 actinobacteria strains.</title>
        <authorList>
            <person name="Klenk H.-P."/>
        </authorList>
    </citation>
    <scope>NUCLEOTIDE SEQUENCE [LARGE SCALE GENOMIC DNA]</scope>
    <source>
        <strain evidence="1 2">DSM 19079</strain>
    </source>
</reference>
<dbReference type="AlphaFoldDB" id="A0A4Y8X5A0"/>
<evidence type="ECO:0000313" key="1">
    <source>
        <dbReference type="EMBL" id="MBB4883095.1"/>
    </source>
</evidence>
<sequence>MSARLPLGILLTAAPILMLPVVSVVGTLLEDAPGAQSAATIPLAVLVPLLVSAVGVLLVRAERRPLLRKPLGFTTACLAVVALGLVVFCVGGFALPFSPIEPADAIFPFLGVTGTGMWMAFLGGLGAAAGALVMAVTAFAGTRAGRTARA</sequence>
<accession>A0A4Y8X5A0</accession>
<evidence type="ECO:0000313" key="2">
    <source>
        <dbReference type="Proteomes" id="UP000560081"/>
    </source>
</evidence>
<name>A0A4Y8X5A0_9MICC</name>
<protein>
    <submittedName>
        <fullName evidence="1">Uncharacterized protein</fullName>
    </submittedName>
</protein>
<keyword evidence="2" id="KW-1185">Reference proteome</keyword>